<sequence length="139" mass="16313">MPSTAEFYAVVTQTTDILELAEIYIRKKAPYLSSSYIKRKIIEREKLGETYVGHKTIILHVISTQITADFGLYLFLLNIAHWESLYSKKIYPINKVMVMCVNPKLTSPEFKFLLKFFNCRPEQVEHDFGLEKNKIYQIK</sequence>
<accession>A0AA47GGQ7</accession>
<dbReference type="InterPro" id="IPR016152">
    <property type="entry name" value="PTrfase/Anion_transptr"/>
</dbReference>
<keyword evidence="1" id="KW-0813">Transport</keyword>
<organism evidence="1 2">
    <name type="scientific">Lactobacillus helsingborgensis</name>
    <dbReference type="NCBI Taxonomy" id="1218494"/>
    <lineage>
        <taxon>Bacteria</taxon>
        <taxon>Bacillati</taxon>
        <taxon>Bacillota</taxon>
        <taxon>Bacilli</taxon>
        <taxon>Lactobacillales</taxon>
        <taxon>Lactobacillaceae</taxon>
        <taxon>Lactobacillus</taxon>
    </lineage>
</organism>
<dbReference type="EMBL" id="CP084389">
    <property type="protein sequence ID" value="UZX29482.1"/>
    <property type="molecule type" value="Genomic_DNA"/>
</dbReference>
<dbReference type="RefSeq" id="WP_046327683.1">
    <property type="nucleotide sequence ID" value="NZ_CP084389.1"/>
</dbReference>
<evidence type="ECO:0000313" key="2">
    <source>
        <dbReference type="Proteomes" id="UP001164557"/>
    </source>
</evidence>
<evidence type="ECO:0000313" key="1">
    <source>
        <dbReference type="EMBL" id="UZX29482.1"/>
    </source>
</evidence>
<reference evidence="1" key="1">
    <citation type="submission" date="2021-09" db="EMBL/GenBank/DDBJ databases">
        <title>Lactobacillus species from Apis mellifera, Switzerland.</title>
        <authorList>
            <person name="Pfister J."/>
            <person name="Brown A."/>
            <person name="Neumann P."/>
            <person name="Collaud A."/>
            <person name="Retschnig G."/>
            <person name="Perreten V."/>
        </authorList>
    </citation>
    <scope>NUCLEOTIDE SEQUENCE</scope>
    <source>
        <strain evidence="1">IBH002</strain>
    </source>
</reference>
<dbReference type="Proteomes" id="UP001164557">
    <property type="component" value="Chromosome"/>
</dbReference>
<dbReference type="AlphaFoldDB" id="A0AA47GGQ7"/>
<dbReference type="SUPFAM" id="SSF55804">
    <property type="entry name" value="Phoshotransferase/anion transport protein"/>
    <property type="match status" value="1"/>
</dbReference>
<keyword evidence="1" id="KW-0762">Sugar transport</keyword>
<proteinExistence type="predicted"/>
<name>A0AA47GGQ7_9LACO</name>
<dbReference type="Gene3D" id="3.40.930.10">
    <property type="entry name" value="Mannitol-specific EII, Chain A"/>
    <property type="match status" value="1"/>
</dbReference>
<keyword evidence="2" id="KW-1185">Reference proteome</keyword>
<gene>
    <name evidence="1" type="ORF">LDX53_07885</name>
</gene>
<protein>
    <submittedName>
        <fullName evidence="1">PTS sugar transporter subunit IIA</fullName>
    </submittedName>
</protein>